<keyword evidence="1" id="KW-0812">Transmembrane</keyword>
<dbReference type="OrthoDB" id="25997at2"/>
<gene>
    <name evidence="2" type="ORF">D9V37_07745</name>
</gene>
<evidence type="ECO:0000313" key="3">
    <source>
        <dbReference type="Proteomes" id="UP000281708"/>
    </source>
</evidence>
<feature type="transmembrane region" description="Helical" evidence="1">
    <location>
        <begin position="67"/>
        <end position="83"/>
    </location>
</feature>
<keyword evidence="3" id="KW-1185">Reference proteome</keyword>
<protein>
    <recommendedName>
        <fullName evidence="4">Integral membrane protein</fullName>
    </recommendedName>
</protein>
<feature type="transmembrane region" description="Helical" evidence="1">
    <location>
        <begin position="12"/>
        <end position="30"/>
    </location>
</feature>
<dbReference type="Proteomes" id="UP000281708">
    <property type="component" value="Unassembled WGS sequence"/>
</dbReference>
<keyword evidence="1" id="KW-0472">Membrane</keyword>
<sequence length="130" mass="14342">MAERTNRRFGRILVFVYGLFALAATARSLVQLATQYHLAPAAYWVSLFSGIVYCVATWALATNRRRVAIAAVAVELAGVLVIGTLSQPDDVDRSTVWSTYGNGYGYVPLVLPFVGLWWLWRTGRLSSSTP</sequence>
<keyword evidence="1" id="KW-1133">Transmembrane helix</keyword>
<accession>A0A3L8P3U8</accession>
<feature type="transmembrane region" description="Helical" evidence="1">
    <location>
        <begin position="42"/>
        <end position="60"/>
    </location>
</feature>
<dbReference type="EMBL" id="RDBE01000006">
    <property type="protein sequence ID" value="RLV49781.1"/>
    <property type="molecule type" value="Genomic_DNA"/>
</dbReference>
<proteinExistence type="predicted"/>
<dbReference type="AlphaFoldDB" id="A0A3L8P3U8"/>
<comment type="caution">
    <text evidence="2">The sequence shown here is derived from an EMBL/GenBank/DDBJ whole genome shotgun (WGS) entry which is preliminary data.</text>
</comment>
<name>A0A3L8P3U8_9ACTN</name>
<evidence type="ECO:0000256" key="1">
    <source>
        <dbReference type="SAM" id="Phobius"/>
    </source>
</evidence>
<feature type="transmembrane region" description="Helical" evidence="1">
    <location>
        <begin position="103"/>
        <end position="120"/>
    </location>
</feature>
<reference evidence="2 3" key="1">
    <citation type="submission" date="2018-10" db="EMBL/GenBank/DDBJ databases">
        <title>Marmoricola sp. 4Q3S-7 whole genome shotgun sequence.</title>
        <authorList>
            <person name="Li F."/>
        </authorList>
    </citation>
    <scope>NUCLEOTIDE SEQUENCE [LARGE SCALE GENOMIC DNA]</scope>
    <source>
        <strain evidence="2 3">4Q3S-7</strain>
    </source>
</reference>
<evidence type="ECO:0008006" key="4">
    <source>
        <dbReference type="Google" id="ProtNLM"/>
    </source>
</evidence>
<organism evidence="2 3">
    <name type="scientific">Nocardioides mangrovicus</name>
    <dbReference type="NCBI Taxonomy" id="2478913"/>
    <lineage>
        <taxon>Bacteria</taxon>
        <taxon>Bacillati</taxon>
        <taxon>Actinomycetota</taxon>
        <taxon>Actinomycetes</taxon>
        <taxon>Propionibacteriales</taxon>
        <taxon>Nocardioidaceae</taxon>
        <taxon>Nocardioides</taxon>
    </lineage>
</organism>
<dbReference type="RefSeq" id="WP_121805546.1">
    <property type="nucleotide sequence ID" value="NZ_RDBE01000006.1"/>
</dbReference>
<evidence type="ECO:0000313" key="2">
    <source>
        <dbReference type="EMBL" id="RLV49781.1"/>
    </source>
</evidence>